<evidence type="ECO:0000256" key="3">
    <source>
        <dbReference type="ARBA" id="ARBA00022927"/>
    </source>
</evidence>
<evidence type="ECO:0000313" key="4">
    <source>
        <dbReference type="EMBL" id="KIK50550.1"/>
    </source>
</evidence>
<keyword evidence="3" id="KW-0653">Protein transport</keyword>
<dbReference type="EMBL" id="KN834896">
    <property type="protein sequence ID" value="KIK50550.1"/>
    <property type="molecule type" value="Genomic_DNA"/>
</dbReference>
<keyword evidence="3" id="KW-0813">Transport</keyword>
<dbReference type="InterPro" id="IPR016024">
    <property type="entry name" value="ARM-type_fold"/>
</dbReference>
<evidence type="ECO:0000256" key="2">
    <source>
        <dbReference type="ARBA" id="ARBA00022490"/>
    </source>
</evidence>
<proteinExistence type="predicted"/>
<dbReference type="OrthoDB" id="760868at2759"/>
<accession>A0A0D0AK58</accession>
<keyword evidence="2" id="KW-0963">Cytoplasm</keyword>
<sequence length="251" mass="27705">MTAALGPWIMKHPDVRSNMEGFIQQFVAGVFSSGEGYLRCIACEVIGTMVKQGMDWTSQDNLNANFRAIATALDNPEFPVRVHAALALTELIVAEESVRNQVAPQVGKVIQDLKLSDETDLDILNHSMEVMVKQLQNELLPVAAQLTSKLYDSYLRLARESSASETVDSSASSADLKSIIADGDDDKTYAATGVAKTIYTVSWVSIDYFLTLPSSSSDNNDFHVHDLRTIIGFERVLSRTLRFLFLCLAYT</sequence>
<dbReference type="GO" id="GO:0005829">
    <property type="term" value="C:cytosol"/>
    <property type="evidence" value="ECO:0007669"/>
    <property type="project" value="TreeGrafter"/>
</dbReference>
<dbReference type="PANTHER" id="PTHR10997:SF18">
    <property type="entry name" value="D-IMPORTIN 7_RANBP7"/>
    <property type="match status" value="1"/>
</dbReference>
<dbReference type="GO" id="GO:0006606">
    <property type="term" value="P:protein import into nucleus"/>
    <property type="evidence" value="ECO:0007669"/>
    <property type="project" value="TreeGrafter"/>
</dbReference>
<protein>
    <submittedName>
        <fullName evidence="4">Uncharacterized protein</fullName>
    </submittedName>
</protein>
<dbReference type="SUPFAM" id="SSF48371">
    <property type="entry name" value="ARM repeat"/>
    <property type="match status" value="1"/>
</dbReference>
<dbReference type="AlphaFoldDB" id="A0A0D0AK58"/>
<dbReference type="GO" id="GO:0005635">
    <property type="term" value="C:nuclear envelope"/>
    <property type="evidence" value="ECO:0007669"/>
    <property type="project" value="TreeGrafter"/>
</dbReference>
<keyword evidence="5" id="KW-1185">Reference proteome</keyword>
<reference evidence="4 5" key="1">
    <citation type="submission" date="2014-04" db="EMBL/GenBank/DDBJ databases">
        <title>Evolutionary Origins and Diversification of the Mycorrhizal Mutualists.</title>
        <authorList>
            <consortium name="DOE Joint Genome Institute"/>
            <consortium name="Mycorrhizal Genomics Consortium"/>
            <person name="Kohler A."/>
            <person name="Kuo A."/>
            <person name="Nagy L.G."/>
            <person name="Floudas D."/>
            <person name="Copeland A."/>
            <person name="Barry K.W."/>
            <person name="Cichocki N."/>
            <person name="Veneault-Fourrey C."/>
            <person name="LaButti K."/>
            <person name="Lindquist E.A."/>
            <person name="Lipzen A."/>
            <person name="Lundell T."/>
            <person name="Morin E."/>
            <person name="Murat C."/>
            <person name="Riley R."/>
            <person name="Ohm R."/>
            <person name="Sun H."/>
            <person name="Tunlid A."/>
            <person name="Henrissat B."/>
            <person name="Grigoriev I.V."/>
            <person name="Hibbett D.S."/>
            <person name="Martin F."/>
        </authorList>
    </citation>
    <scope>NUCLEOTIDE SEQUENCE [LARGE SCALE GENOMIC DNA]</scope>
    <source>
        <strain evidence="4 5">FD-317 M1</strain>
    </source>
</reference>
<gene>
    <name evidence="4" type="ORF">GYMLUDRAFT_51129</name>
</gene>
<organism evidence="4 5">
    <name type="scientific">Collybiopsis luxurians FD-317 M1</name>
    <dbReference type="NCBI Taxonomy" id="944289"/>
    <lineage>
        <taxon>Eukaryota</taxon>
        <taxon>Fungi</taxon>
        <taxon>Dikarya</taxon>
        <taxon>Basidiomycota</taxon>
        <taxon>Agaricomycotina</taxon>
        <taxon>Agaricomycetes</taxon>
        <taxon>Agaricomycetidae</taxon>
        <taxon>Agaricales</taxon>
        <taxon>Marasmiineae</taxon>
        <taxon>Omphalotaceae</taxon>
        <taxon>Collybiopsis</taxon>
        <taxon>Collybiopsis luxurians</taxon>
    </lineage>
</organism>
<evidence type="ECO:0000313" key="5">
    <source>
        <dbReference type="Proteomes" id="UP000053593"/>
    </source>
</evidence>
<dbReference type="HOGENOM" id="CLU_1107244_0_0_1"/>
<evidence type="ECO:0000256" key="1">
    <source>
        <dbReference type="ARBA" id="ARBA00004496"/>
    </source>
</evidence>
<dbReference type="Gene3D" id="1.25.10.10">
    <property type="entry name" value="Leucine-rich Repeat Variant"/>
    <property type="match status" value="1"/>
</dbReference>
<name>A0A0D0AK58_9AGAR</name>
<dbReference type="Proteomes" id="UP000053593">
    <property type="component" value="Unassembled WGS sequence"/>
</dbReference>
<comment type="subcellular location">
    <subcellularLocation>
        <location evidence="1">Cytoplasm</location>
    </subcellularLocation>
</comment>
<dbReference type="PANTHER" id="PTHR10997">
    <property type="entry name" value="IMPORTIN-7, 8, 11"/>
    <property type="match status" value="1"/>
</dbReference>
<dbReference type="InterPro" id="IPR011989">
    <property type="entry name" value="ARM-like"/>
</dbReference>